<dbReference type="Pfam" id="PF00015">
    <property type="entry name" value="MCPsignal"/>
    <property type="match status" value="1"/>
</dbReference>
<feature type="transmembrane region" description="Helical" evidence="5">
    <location>
        <begin position="21"/>
        <end position="43"/>
    </location>
</feature>
<keyword evidence="9" id="KW-1185">Reference proteome</keyword>
<dbReference type="GO" id="GO:0006935">
    <property type="term" value="P:chemotaxis"/>
    <property type="evidence" value="ECO:0007669"/>
    <property type="project" value="UniProtKB-KW"/>
</dbReference>
<dbReference type="AlphaFoldDB" id="A0A6N1VC51"/>
<evidence type="ECO:0000313" key="9">
    <source>
        <dbReference type="Proteomes" id="UP000509367"/>
    </source>
</evidence>
<dbReference type="Gene3D" id="1.10.287.950">
    <property type="entry name" value="Methyl-accepting chemotaxis protein"/>
    <property type="match status" value="1"/>
</dbReference>
<dbReference type="InterPro" id="IPR004089">
    <property type="entry name" value="MCPsignal_dom"/>
</dbReference>
<dbReference type="SMART" id="SM00304">
    <property type="entry name" value="HAMP"/>
    <property type="match status" value="2"/>
</dbReference>
<dbReference type="CDD" id="cd06225">
    <property type="entry name" value="HAMP"/>
    <property type="match status" value="1"/>
</dbReference>
<dbReference type="PROSITE" id="PS51257">
    <property type="entry name" value="PROKAR_LIPOPROTEIN"/>
    <property type="match status" value="1"/>
</dbReference>
<dbReference type="PANTHER" id="PTHR43531:SF11">
    <property type="entry name" value="METHYL-ACCEPTING CHEMOTAXIS PROTEIN 3"/>
    <property type="match status" value="1"/>
</dbReference>
<reference evidence="8 9" key="1">
    <citation type="submission" date="2020-06" db="EMBL/GenBank/DDBJ databases">
        <title>Oricola thermophila sp. nov. isolated from a tidal sediments.</title>
        <authorList>
            <person name="Kwon K.K."/>
            <person name="Yang S.-H."/>
            <person name="Park M.-J."/>
        </authorList>
    </citation>
    <scope>NUCLEOTIDE SEQUENCE [LARGE SCALE GENOMIC DNA]</scope>
    <source>
        <strain evidence="8 9">MEBiC13590</strain>
    </source>
</reference>
<dbReference type="Proteomes" id="UP000509367">
    <property type="component" value="Chromosome"/>
</dbReference>
<dbReference type="InterPro" id="IPR003660">
    <property type="entry name" value="HAMP_dom"/>
</dbReference>
<keyword evidence="5" id="KW-1133">Transmembrane helix</keyword>
<evidence type="ECO:0000259" key="7">
    <source>
        <dbReference type="PROSITE" id="PS50885"/>
    </source>
</evidence>
<evidence type="ECO:0000313" key="8">
    <source>
        <dbReference type="EMBL" id="QKV18123.1"/>
    </source>
</evidence>
<evidence type="ECO:0000256" key="3">
    <source>
        <dbReference type="PROSITE-ProRule" id="PRU00284"/>
    </source>
</evidence>
<feature type="domain" description="Methyl-accepting transducer" evidence="6">
    <location>
        <begin position="504"/>
        <end position="733"/>
    </location>
</feature>
<keyword evidence="1" id="KW-0145">Chemotaxis</keyword>
<feature type="region of interest" description="Disordered" evidence="4">
    <location>
        <begin position="505"/>
        <end position="524"/>
    </location>
</feature>
<dbReference type="SMART" id="SM00283">
    <property type="entry name" value="MA"/>
    <property type="match status" value="1"/>
</dbReference>
<comment type="similarity">
    <text evidence="2">Belongs to the methyl-accepting chemotaxis (MCP) protein family.</text>
</comment>
<dbReference type="PANTHER" id="PTHR43531">
    <property type="entry name" value="PROTEIN ICFG"/>
    <property type="match status" value="1"/>
</dbReference>
<dbReference type="GO" id="GO:0016020">
    <property type="term" value="C:membrane"/>
    <property type="evidence" value="ECO:0007669"/>
    <property type="project" value="InterPro"/>
</dbReference>
<evidence type="ECO:0000256" key="1">
    <source>
        <dbReference type="ARBA" id="ARBA00022500"/>
    </source>
</evidence>
<dbReference type="PROSITE" id="PS50111">
    <property type="entry name" value="CHEMOTAXIS_TRANSDUC_2"/>
    <property type="match status" value="1"/>
</dbReference>
<keyword evidence="5" id="KW-0812">Transmembrane</keyword>
<dbReference type="RefSeq" id="WP_175276019.1">
    <property type="nucleotide sequence ID" value="NZ_CP054836.1"/>
</dbReference>
<dbReference type="KEGG" id="orm:HTY61_06465"/>
<evidence type="ECO:0000259" key="6">
    <source>
        <dbReference type="PROSITE" id="PS50111"/>
    </source>
</evidence>
<evidence type="ECO:0000256" key="4">
    <source>
        <dbReference type="SAM" id="MobiDB-lite"/>
    </source>
</evidence>
<dbReference type="Pfam" id="PF00672">
    <property type="entry name" value="HAMP"/>
    <property type="match status" value="1"/>
</dbReference>
<feature type="compositionally biased region" description="Polar residues" evidence="4">
    <location>
        <begin position="505"/>
        <end position="523"/>
    </location>
</feature>
<evidence type="ECO:0000256" key="2">
    <source>
        <dbReference type="ARBA" id="ARBA00029447"/>
    </source>
</evidence>
<dbReference type="CDD" id="cd11386">
    <property type="entry name" value="MCP_signal"/>
    <property type="match status" value="1"/>
</dbReference>
<dbReference type="SUPFAM" id="SSF58104">
    <property type="entry name" value="Methyl-accepting chemotaxis protein (MCP) signaling domain"/>
    <property type="match status" value="1"/>
</dbReference>
<dbReference type="CDD" id="cd18774">
    <property type="entry name" value="PDC2_HK_sensor"/>
    <property type="match status" value="1"/>
</dbReference>
<feature type="domain" description="HAMP" evidence="7">
    <location>
        <begin position="366"/>
        <end position="419"/>
    </location>
</feature>
<gene>
    <name evidence="8" type="ORF">HTY61_06465</name>
</gene>
<keyword evidence="3" id="KW-0807">Transducer</keyword>
<feature type="region of interest" description="Disordered" evidence="4">
    <location>
        <begin position="418"/>
        <end position="444"/>
    </location>
</feature>
<dbReference type="EMBL" id="CP054836">
    <property type="protein sequence ID" value="QKV18123.1"/>
    <property type="molecule type" value="Genomic_DNA"/>
</dbReference>
<keyword evidence="5" id="KW-0472">Membrane</keyword>
<organism evidence="8 9">
    <name type="scientific">Oricola thermophila</name>
    <dbReference type="NCBI Taxonomy" id="2742145"/>
    <lineage>
        <taxon>Bacteria</taxon>
        <taxon>Pseudomonadati</taxon>
        <taxon>Pseudomonadota</taxon>
        <taxon>Alphaproteobacteria</taxon>
        <taxon>Hyphomicrobiales</taxon>
        <taxon>Ahrensiaceae</taxon>
        <taxon>Oricola</taxon>
    </lineage>
</organism>
<proteinExistence type="inferred from homology"/>
<dbReference type="GO" id="GO:0007165">
    <property type="term" value="P:signal transduction"/>
    <property type="evidence" value="ECO:0007669"/>
    <property type="project" value="UniProtKB-KW"/>
</dbReference>
<accession>A0A6N1VC51</accession>
<dbReference type="InterPro" id="IPR051310">
    <property type="entry name" value="MCP_chemotaxis"/>
</dbReference>
<feature type="domain" description="HAMP" evidence="7">
    <location>
        <begin position="447"/>
        <end position="499"/>
    </location>
</feature>
<evidence type="ECO:0000256" key="5">
    <source>
        <dbReference type="SAM" id="Phobius"/>
    </source>
</evidence>
<sequence>MLGRLQAILSTNALSSIKVRFAALVVGAALISCAAVGALSYQIGKNGLIDASQLRLDMIAENQADKLSAEVRRIEQAVSDIANNNAFGDALQSITGVLLDAEREDIVANFRLPEKSVQERASLDASGLKLMYAVQYSKIHSSLYNVWQNTGASDIYIINKEGNVIFTATNGRELLTNVADAGNEPLAEIYQQVANGAVDEMHLLGFTPYDSEDGKFSAFVAHPLNFSNWGTIEQVGTVIVRVSDAHMGAMVTPKGIGDTIDDAFLITTDGEFRAGVAPQSLMNSVPSELVSEAREKATASRFVDVDGRKMFYSYRPIRTFGQDHLLAIGQSEDAILASANTLASMAFLTTIAVVAVMCLAGYFVSARMTKPLIELVGQMNRLTAGDKSIDITATDRRDEIGDMARALESFRNNALEKDRMEAEAEVRDRQMAEERRSRDAEKERTARELEAAVAALATGLTNLANGRLDWRIDEPFVESLDSLRLDFNRSMEQLEATMKVIRTNADSIHGGSNSLRESAQNLSERTERQAATLEESAAALAEVNKSVNEAFERCNTAVAVATDTRQNAEKSANVVRDAIEAMKRIEESSGEIRNIIDLIDQIAFQTNLLALNAGVEAARAGEAGKGFAVVAEEVRELAQRSANAAKDINQLILRSTQDVENGVSLVNSTGESLGEITTNIEVMDEHINAIAASSRDQATRIGEISTSVDELDRFTQQNAAMVEETTASVYSLSRDADKLNEQISHFIVGESEEDARRSAA</sequence>
<dbReference type="PROSITE" id="PS50885">
    <property type="entry name" value="HAMP"/>
    <property type="match status" value="2"/>
</dbReference>
<name>A0A6N1VC51_9HYPH</name>
<protein>
    <submittedName>
        <fullName evidence="8">Methyl-accepting chemotaxis protein</fullName>
    </submittedName>
</protein>
<dbReference type="Gene3D" id="6.10.340.10">
    <property type="match status" value="1"/>
</dbReference>